<feature type="coiled-coil region" evidence="1">
    <location>
        <begin position="6"/>
        <end position="37"/>
    </location>
</feature>
<proteinExistence type="predicted"/>
<keyword evidence="1" id="KW-0175">Coiled coil</keyword>
<feature type="coiled-coil region" evidence="1">
    <location>
        <begin position="108"/>
        <end position="135"/>
    </location>
</feature>
<gene>
    <name evidence="2" type="ORF">IAD26_04600</name>
</gene>
<protein>
    <submittedName>
        <fullName evidence="2">Uncharacterized protein</fullName>
    </submittedName>
</protein>
<sequence length="148" mass="17358">MKINTNKTYKAIKEQFAQKKAKLKQEAQERIKEAQEYIEPKVKEAAYQAKQKVQPKVDEFIASADSALNPPKAQVLKENVKKLEKKFFQKQAFLSDLKTRFPDKQTLIWEREKELKKLEQNVLSAIEKLKNFTEKESAAQRVFNLMNL</sequence>
<reference evidence="2" key="1">
    <citation type="submission" date="2020-10" db="EMBL/GenBank/DDBJ databases">
        <authorList>
            <person name="Gilroy R."/>
        </authorList>
    </citation>
    <scope>NUCLEOTIDE SEQUENCE</scope>
    <source>
        <strain evidence="2">CHK154-7741</strain>
    </source>
</reference>
<evidence type="ECO:0000313" key="2">
    <source>
        <dbReference type="EMBL" id="HIU92397.1"/>
    </source>
</evidence>
<dbReference type="Proteomes" id="UP000886748">
    <property type="component" value="Unassembled WGS sequence"/>
</dbReference>
<comment type="caution">
    <text evidence="2">The sequence shown here is derived from an EMBL/GenBank/DDBJ whole genome shotgun (WGS) entry which is preliminary data.</text>
</comment>
<reference evidence="2" key="2">
    <citation type="journal article" date="2021" name="PeerJ">
        <title>Extensive microbial diversity within the chicken gut microbiome revealed by metagenomics and culture.</title>
        <authorList>
            <person name="Gilroy R."/>
            <person name="Ravi A."/>
            <person name="Getino M."/>
            <person name="Pursley I."/>
            <person name="Horton D.L."/>
            <person name="Alikhan N.F."/>
            <person name="Baker D."/>
            <person name="Gharbi K."/>
            <person name="Hall N."/>
            <person name="Watson M."/>
            <person name="Adriaenssens E.M."/>
            <person name="Foster-Nyarko E."/>
            <person name="Jarju S."/>
            <person name="Secka A."/>
            <person name="Antonio M."/>
            <person name="Oren A."/>
            <person name="Chaudhuri R.R."/>
            <person name="La Ragione R."/>
            <person name="Hildebrand F."/>
            <person name="Pallen M.J."/>
        </authorList>
    </citation>
    <scope>NUCLEOTIDE SEQUENCE</scope>
    <source>
        <strain evidence="2">CHK154-7741</strain>
    </source>
</reference>
<evidence type="ECO:0000256" key="1">
    <source>
        <dbReference type="SAM" id="Coils"/>
    </source>
</evidence>
<organism evidence="2 3">
    <name type="scientific">Candidatus Limenecus avicola</name>
    <dbReference type="NCBI Taxonomy" id="2840847"/>
    <lineage>
        <taxon>Bacteria</taxon>
        <taxon>Bacillati</taxon>
        <taxon>Bacillota</taxon>
        <taxon>Clostridia</taxon>
        <taxon>Eubacteriales</taxon>
        <taxon>Clostridiaceae</taxon>
        <taxon>Clostridiaceae incertae sedis</taxon>
        <taxon>Candidatus Limenecus</taxon>
    </lineage>
</organism>
<evidence type="ECO:0000313" key="3">
    <source>
        <dbReference type="Proteomes" id="UP000886748"/>
    </source>
</evidence>
<dbReference type="EMBL" id="DVOD01000033">
    <property type="protein sequence ID" value="HIU92397.1"/>
    <property type="molecule type" value="Genomic_DNA"/>
</dbReference>
<dbReference type="AlphaFoldDB" id="A0A9D1SRT4"/>
<accession>A0A9D1SRT4</accession>
<name>A0A9D1SRT4_9CLOT</name>